<feature type="transmembrane region" description="Helical" evidence="1">
    <location>
        <begin position="460"/>
        <end position="480"/>
    </location>
</feature>
<organism evidence="3 4">
    <name type="scientific">Escherichia marmotae</name>
    <dbReference type="NCBI Taxonomy" id="1499973"/>
    <lineage>
        <taxon>Bacteria</taxon>
        <taxon>Pseudomonadati</taxon>
        <taxon>Pseudomonadota</taxon>
        <taxon>Gammaproteobacteria</taxon>
        <taxon>Enterobacterales</taxon>
        <taxon>Enterobacteriaceae</taxon>
        <taxon>Escherichia</taxon>
    </lineage>
</organism>
<dbReference type="EMBL" id="QONO01000084">
    <property type="protein sequence ID" value="RDR27476.1"/>
    <property type="molecule type" value="Genomic_DNA"/>
</dbReference>
<feature type="domain" description="DUF2207" evidence="2">
    <location>
        <begin position="35"/>
        <end position="175"/>
    </location>
</feature>
<dbReference type="GeneID" id="86946629"/>
<evidence type="ECO:0000313" key="4">
    <source>
        <dbReference type="Proteomes" id="UP000254454"/>
    </source>
</evidence>
<protein>
    <recommendedName>
        <fullName evidence="2">DUF2207 domain-containing protein</fullName>
    </recommendedName>
</protein>
<feature type="transmembrane region" description="Helical" evidence="1">
    <location>
        <begin position="397"/>
        <end position="423"/>
    </location>
</feature>
<sequence>MAGIYRCILLLIVGLFFSSLSYAKNTEIPSYEEGISLFDVEATLQPDGVLDIKENIYFQARNQQIKHGFSRDLPRLWMQSNGDAALLNYRIVGVTRDGVPEPWHLDWHIGLMSIVVGDKQRFLPQGDYHYQIHYQVKNAFLREGDSDLLIWNVTGSNWPFEIYKTRFSLKFSNIAGNPFSEIDIFTGDEGDTYRNGRILEDGRIESRDPFYREDFTVLYRWPHALLDNAPAQHTTNIFSHLFGPSTSSLIIWLPCLLLACGWLYLWKRRPQFTPVDVIETDVIPPDYTPGMLRLDAKLVYDDKGFCADIVNLIVKGKIHLEDQYDKNQQTLIHVNEGATRNNAVLLPAEQLLLEALFRKGDKVVLTGRRNSVLRRAFLRMQKFYLPRKKSSFYRPDAFLQWGGMAILAVILYGNLSPIGWAGMSLVGDMFIMICWLLPFLFCSLELLLARDDDKPCVNRVIITLFLPLICSGVAFYSLYINVGDVFFYWYMPAGYFSAVFLTGYLTGMGYIFLPKFTQTGQQRYAHGEAIVNYLARKEAATHSGRRRKGETRKLDYALLGWAISANLGREWALRIAPSLSSAIRAPEIARNGVLFSLQTHLSCGAYTSLLGRSYSGGGSGAGGGAGGGGGGGW</sequence>
<comment type="caution">
    <text evidence="3">The sequence shown here is derived from an EMBL/GenBank/DDBJ whole genome shotgun (WGS) entry which is preliminary data.</text>
</comment>
<keyword evidence="1" id="KW-0472">Membrane</keyword>
<dbReference type="Pfam" id="PF09972">
    <property type="entry name" value="DUF2207"/>
    <property type="match status" value="1"/>
</dbReference>
<evidence type="ECO:0000259" key="2">
    <source>
        <dbReference type="Pfam" id="PF09972"/>
    </source>
</evidence>
<dbReference type="AlphaFoldDB" id="A0A370V7V5"/>
<name>A0A370V7V5_9ESCH</name>
<dbReference type="RefSeq" id="WP_010377673.1">
    <property type="nucleotide sequence ID" value="NZ_CP072689.1"/>
</dbReference>
<dbReference type="Proteomes" id="UP000254454">
    <property type="component" value="Unassembled WGS sequence"/>
</dbReference>
<gene>
    <name evidence="3" type="ORF">C4A13_02226</name>
</gene>
<feature type="transmembrane region" description="Helical" evidence="1">
    <location>
        <begin position="249"/>
        <end position="266"/>
    </location>
</feature>
<evidence type="ECO:0000313" key="3">
    <source>
        <dbReference type="EMBL" id="RDR27476.1"/>
    </source>
</evidence>
<dbReference type="InterPro" id="IPR018702">
    <property type="entry name" value="DUF2207"/>
</dbReference>
<proteinExistence type="predicted"/>
<evidence type="ECO:0000256" key="1">
    <source>
        <dbReference type="SAM" id="Phobius"/>
    </source>
</evidence>
<keyword evidence="1" id="KW-0812">Transmembrane</keyword>
<keyword evidence="1" id="KW-1133">Transmembrane helix</keyword>
<feature type="transmembrane region" description="Helical" evidence="1">
    <location>
        <begin position="429"/>
        <end position="448"/>
    </location>
</feature>
<feature type="transmembrane region" description="Helical" evidence="1">
    <location>
        <begin position="486"/>
        <end position="513"/>
    </location>
</feature>
<reference evidence="3 4" key="1">
    <citation type="submission" date="2018-06" db="EMBL/GenBank/DDBJ databases">
        <title>Recombination Drives Gene Content and Phenotype Evolution in Wild Type E. coli Strains.</title>
        <authorList>
            <person name="Field C.M."/>
            <person name="Silander O.K."/>
            <person name="Van Nimwegen E."/>
        </authorList>
    </citation>
    <scope>NUCLEOTIDE SEQUENCE [LARGE SCALE GENOMIC DNA]</scope>
    <source>
        <strain evidence="3 4">SC344</strain>
    </source>
</reference>
<accession>A0A370V7V5</accession>